<feature type="DNA-binding region" description="H-T-H motif" evidence="4">
    <location>
        <begin position="26"/>
        <end position="45"/>
    </location>
</feature>
<evidence type="ECO:0000256" key="3">
    <source>
        <dbReference type="ARBA" id="ARBA00023163"/>
    </source>
</evidence>
<evidence type="ECO:0000313" key="6">
    <source>
        <dbReference type="EMBL" id="NKY48992.1"/>
    </source>
</evidence>
<dbReference type="AlphaFoldDB" id="A0A846XSC9"/>
<dbReference type="InterPro" id="IPR001647">
    <property type="entry name" value="HTH_TetR"/>
</dbReference>
<evidence type="ECO:0000256" key="2">
    <source>
        <dbReference type="ARBA" id="ARBA00023125"/>
    </source>
</evidence>
<dbReference type="Pfam" id="PF00440">
    <property type="entry name" value="TetR_N"/>
    <property type="match status" value="1"/>
</dbReference>
<dbReference type="PANTHER" id="PTHR47506">
    <property type="entry name" value="TRANSCRIPTIONAL REGULATORY PROTEIN"/>
    <property type="match status" value="1"/>
</dbReference>
<dbReference type="Pfam" id="PF21993">
    <property type="entry name" value="TetR_C_13_2"/>
    <property type="match status" value="1"/>
</dbReference>
<evidence type="ECO:0000259" key="5">
    <source>
        <dbReference type="PROSITE" id="PS50977"/>
    </source>
</evidence>
<comment type="caution">
    <text evidence="6">The sequence shown here is derived from an EMBL/GenBank/DDBJ whole genome shotgun (WGS) entry which is preliminary data.</text>
</comment>
<dbReference type="Proteomes" id="UP000565711">
    <property type="component" value="Unassembled WGS sequence"/>
</dbReference>
<dbReference type="InterPro" id="IPR009057">
    <property type="entry name" value="Homeodomain-like_sf"/>
</dbReference>
<proteinExistence type="predicted"/>
<evidence type="ECO:0000256" key="1">
    <source>
        <dbReference type="ARBA" id="ARBA00023015"/>
    </source>
</evidence>
<dbReference type="Gene3D" id="1.10.357.10">
    <property type="entry name" value="Tetracycline Repressor, domain 2"/>
    <property type="match status" value="1"/>
</dbReference>
<keyword evidence="7" id="KW-1185">Reference proteome</keyword>
<protein>
    <submittedName>
        <fullName evidence="6">TetR/AcrR family transcriptional regulator</fullName>
    </submittedName>
</protein>
<keyword evidence="3" id="KW-0804">Transcription</keyword>
<keyword evidence="2 4" id="KW-0238">DNA-binding</keyword>
<dbReference type="InterPro" id="IPR054156">
    <property type="entry name" value="YxaF_TetR_C"/>
</dbReference>
<dbReference type="SUPFAM" id="SSF46689">
    <property type="entry name" value="Homeodomain-like"/>
    <property type="match status" value="1"/>
</dbReference>
<organism evidence="6 7">
    <name type="scientific">Nocardia vermiculata</name>
    <dbReference type="NCBI Taxonomy" id="257274"/>
    <lineage>
        <taxon>Bacteria</taxon>
        <taxon>Bacillati</taxon>
        <taxon>Actinomycetota</taxon>
        <taxon>Actinomycetes</taxon>
        <taxon>Mycobacteriales</taxon>
        <taxon>Nocardiaceae</taxon>
        <taxon>Nocardia</taxon>
    </lineage>
</organism>
<keyword evidence="1" id="KW-0805">Transcription regulation</keyword>
<dbReference type="EMBL" id="JAAXOP010000001">
    <property type="protein sequence ID" value="NKY48992.1"/>
    <property type="molecule type" value="Genomic_DNA"/>
</dbReference>
<dbReference type="PROSITE" id="PS50977">
    <property type="entry name" value="HTH_TETR_2"/>
    <property type="match status" value="1"/>
</dbReference>
<accession>A0A846XSC9</accession>
<sequence>MTESVRERLIDSAIELIQRQGVAGTSVADLLSRSGVARRSIYLHFPGGMGELITTSVDDAGARISAMIEALAPDGTPSEALGSFIAFWEMLLQTSDFTAGCPIAAAAYGGQELPAARDSAGRIFEHWQQLLTPVLVSHGAERSDAEAVATTIIAAIEGAVMLCLAARSTTPLERVHSQLEVLLRTTTG</sequence>
<evidence type="ECO:0000256" key="4">
    <source>
        <dbReference type="PROSITE-ProRule" id="PRU00335"/>
    </source>
</evidence>
<reference evidence="6 7" key="1">
    <citation type="submission" date="2020-04" db="EMBL/GenBank/DDBJ databases">
        <title>MicrobeNet Type strains.</title>
        <authorList>
            <person name="Nicholson A.C."/>
        </authorList>
    </citation>
    <scope>NUCLEOTIDE SEQUENCE [LARGE SCALE GENOMIC DNA]</scope>
    <source>
        <strain evidence="6 7">JCM 12354</strain>
    </source>
</reference>
<feature type="domain" description="HTH tetR-type" evidence="5">
    <location>
        <begin position="3"/>
        <end position="63"/>
    </location>
</feature>
<dbReference type="InterPro" id="IPR036271">
    <property type="entry name" value="Tet_transcr_reg_TetR-rel_C_sf"/>
</dbReference>
<gene>
    <name evidence="6" type="ORF">HGA08_02045</name>
</gene>
<dbReference type="SUPFAM" id="SSF48498">
    <property type="entry name" value="Tetracyclin repressor-like, C-terminal domain"/>
    <property type="match status" value="1"/>
</dbReference>
<evidence type="ECO:0000313" key="7">
    <source>
        <dbReference type="Proteomes" id="UP000565711"/>
    </source>
</evidence>
<name>A0A846XSC9_9NOCA</name>
<dbReference type="GO" id="GO:0003677">
    <property type="term" value="F:DNA binding"/>
    <property type="evidence" value="ECO:0007669"/>
    <property type="project" value="UniProtKB-UniRule"/>
</dbReference>
<dbReference type="RefSeq" id="WP_067869603.1">
    <property type="nucleotide sequence ID" value="NZ_JAAXOP010000001.1"/>
</dbReference>
<dbReference type="PANTHER" id="PTHR47506:SF3">
    <property type="entry name" value="HTH-TYPE TRANSCRIPTIONAL REGULATOR LMRA"/>
    <property type="match status" value="1"/>
</dbReference>